<dbReference type="EMBL" id="AZIL01000178">
    <property type="protein sequence ID" value="EWM29088.1"/>
    <property type="molecule type" value="Genomic_DNA"/>
</dbReference>
<evidence type="ECO:0000259" key="2">
    <source>
        <dbReference type="PROSITE" id="PS51212"/>
    </source>
</evidence>
<proteinExistence type="predicted"/>
<feature type="signal peptide" evidence="1">
    <location>
        <begin position="1"/>
        <end position="24"/>
    </location>
</feature>
<dbReference type="InterPro" id="IPR016187">
    <property type="entry name" value="CTDL_fold"/>
</dbReference>
<dbReference type="OrthoDB" id="5982326at2759"/>
<gene>
    <name evidence="3" type="ORF">Naga_100024g43</name>
</gene>
<dbReference type="InterPro" id="IPR002889">
    <property type="entry name" value="WSC_carb-bd"/>
</dbReference>
<dbReference type="Pfam" id="PF01822">
    <property type="entry name" value="WSC"/>
    <property type="match status" value="1"/>
</dbReference>
<dbReference type="PROSITE" id="PS51212">
    <property type="entry name" value="WSC"/>
    <property type="match status" value="1"/>
</dbReference>
<name>W7U020_9STRA</name>
<keyword evidence="1" id="KW-0732">Signal</keyword>
<protein>
    <submittedName>
        <fullName evidence="3">Wsc domain-containing protein</fullName>
    </submittedName>
</protein>
<evidence type="ECO:0000313" key="4">
    <source>
        <dbReference type="Proteomes" id="UP000019335"/>
    </source>
</evidence>
<comment type="caution">
    <text evidence="3">The sequence shown here is derived from an EMBL/GenBank/DDBJ whole genome shotgun (WGS) entry which is preliminary data.</text>
</comment>
<dbReference type="AlphaFoldDB" id="W7U020"/>
<dbReference type="Gene3D" id="3.10.100.10">
    <property type="entry name" value="Mannose-Binding Protein A, subunit A"/>
    <property type="match status" value="1"/>
</dbReference>
<dbReference type="InterPro" id="IPR016186">
    <property type="entry name" value="C-type_lectin-like/link_sf"/>
</dbReference>
<reference evidence="3 4" key="1">
    <citation type="journal article" date="2014" name="Mol. Plant">
        <title>Chromosome Scale Genome Assembly and Transcriptome Profiling of Nannochloropsis gaditana in Nitrogen Depletion.</title>
        <authorList>
            <person name="Corteggiani Carpinelli E."/>
            <person name="Telatin A."/>
            <person name="Vitulo N."/>
            <person name="Forcato C."/>
            <person name="D'Angelo M."/>
            <person name="Schiavon R."/>
            <person name="Vezzi A."/>
            <person name="Giacometti G.M."/>
            <person name="Morosinotto T."/>
            <person name="Valle G."/>
        </authorList>
    </citation>
    <scope>NUCLEOTIDE SEQUENCE [LARGE SCALE GENOMIC DNA]</scope>
    <source>
        <strain evidence="3 4">B-31</strain>
    </source>
</reference>
<feature type="chain" id="PRO_5004904074" evidence="1">
    <location>
        <begin position="25"/>
        <end position="791"/>
    </location>
</feature>
<evidence type="ECO:0000313" key="3">
    <source>
        <dbReference type="EMBL" id="EWM29088.1"/>
    </source>
</evidence>
<feature type="domain" description="WSC" evidence="2">
    <location>
        <begin position="58"/>
        <end position="154"/>
    </location>
</feature>
<keyword evidence="4" id="KW-1185">Reference proteome</keyword>
<dbReference type="CDD" id="cd00037">
    <property type="entry name" value="CLECT"/>
    <property type="match status" value="1"/>
</dbReference>
<accession>W7U020</accession>
<dbReference type="Proteomes" id="UP000019335">
    <property type="component" value="Chromosome 3"/>
</dbReference>
<evidence type="ECO:0000256" key="1">
    <source>
        <dbReference type="SAM" id="SignalP"/>
    </source>
</evidence>
<dbReference type="SUPFAM" id="SSF56436">
    <property type="entry name" value="C-type lectin-like"/>
    <property type="match status" value="1"/>
</dbReference>
<sequence>MKVGKLAFLLCLLIFWYFPRPFTSVETPETHDVNGAMNLDMKDERRPPSAKLAIGGKDEQVEGCFNNFIAKFAVSLAQNNFSNLRCQAICTERGYALAATGGGSQSICWCGNDYPGLPHEVDTFRCDRPCSLDKKTCHLFTCCGDRNGSLFTISWNGEVNPVKHLLGRLSEEYRSSTIFRQNIINDYLLSDNRSSFQLCASDKLPENPPLYLSVGNGCPVGWCKRDGWCYKQHWADPSTYDEAQDKCQLEGGELVNVRSSVQNAFVLSLYAGCLGWLHIESYYEGATLHIDQNFGEISHLQLKPDGSWIALPGYDSDRRVACFACQKACTPPFPALRPHEADEWDIEISAYPSSTYAWCTDCADSYLKNVNTHLYLCVDDQYHLYLSMQPESSWCIWTIKIDPDTGAITFLSHHNAILTYQAERNELTCRSLPSMYHVSRSFVSRNHLMFDGSFLNAPDGLAIFNPSSLPLSIKEHYLRIAVHSLNRRSKSAFIAPRGLQECSMAVWDMSPQSDTFMCRPLVVDNADIGVLGSAATISPLVFKQKALHVYDQSSYVTAREPLPNGRVTCLNQNPTETVSCVLAYGRAIILIRRFRTNFGILLFDTVADLFQVSSEQKQRFRFQTDLKTRRPEGNVVAGKERRRSRPNEVDFLSEQGKLVQNALTGSFNTFYQFLFFKELVDVRTWQLGINVAPLTALTIQLWMTTQYLKYRWRAVFQPRGGFTLTLFGRRLSGQKGATFSLGDLVVSNDILYSMYGSYEEPVEVALTMTDSEHIELSYLGLPLHPWSDNEM</sequence>
<organism evidence="3 4">
    <name type="scientific">Nannochloropsis gaditana</name>
    <dbReference type="NCBI Taxonomy" id="72520"/>
    <lineage>
        <taxon>Eukaryota</taxon>
        <taxon>Sar</taxon>
        <taxon>Stramenopiles</taxon>
        <taxon>Ochrophyta</taxon>
        <taxon>Eustigmatophyceae</taxon>
        <taxon>Eustigmatales</taxon>
        <taxon>Monodopsidaceae</taxon>
        <taxon>Nannochloropsis</taxon>
    </lineage>
</organism>